<evidence type="ECO:0000256" key="6">
    <source>
        <dbReference type="ARBA" id="ARBA00022989"/>
    </source>
</evidence>
<name>A0A9W6J9J8_9HYPH</name>
<feature type="transmembrane region" description="Helical" evidence="8">
    <location>
        <begin position="475"/>
        <end position="494"/>
    </location>
</feature>
<sequence>MRRGPSVWYEFIGAEGFHQMKSPIAGGNGRAAPLYTQRGLRLPDRIVELFDLGCGSHRRACLFLVVLCLVALLPGFFSIPPVDRDGARFALISRHMVETGDLTETRLGWEAKRTRALGLHWFQAAVVKAADLVGVPDAHTRIWLYRLPSLAAAIGAVLLTYWAALAFIHRRAAVLAASLLASSVALGVGGRLAVPEVFLLGSVAAMMGALGRLYLAERRSGPAGNWDQSPHEARLALAFWAALAFGLFTKGLMTPLYLLLPLAALLAMDRSALFLRRARSYPGLGLLVLVAGGWFLLRRYAPPETQDEFVMRTLLGQVAGAYRGFTGLPGIYTLLFFALFWPAAPLAALAAPIVWKARRIGSVRFLLAWVVPAWLLFELLPTKVPAYVAPTLPAIAILIGVAVERGALALGNMRLTRVLWLWPLIGAVIAVAALLGMAVFDRTTSVLAWPLLLVGFFALVVAAGSVRDYGIEKSALVAIAGMLVSGFGVMQLVLPNIESFWMAPRVVAAAAREPCGAEAGDIEVGIAGFNEPSLALLLPDAPRFLDGAGAADFLKAGGGCRVVFVERRQEPRFARRAEAIGLRIQRGADLRGFDYNSLREVRLAPYRRG</sequence>
<dbReference type="GO" id="GO:0005886">
    <property type="term" value="C:plasma membrane"/>
    <property type="evidence" value="ECO:0007669"/>
    <property type="project" value="UniProtKB-SubCell"/>
</dbReference>
<dbReference type="PANTHER" id="PTHR33908:SF3">
    <property type="entry name" value="UNDECAPRENYL PHOSPHATE-ALPHA-4-AMINO-4-DEOXY-L-ARABINOSE ARABINOSYL TRANSFERASE"/>
    <property type="match status" value="1"/>
</dbReference>
<dbReference type="AlphaFoldDB" id="A0A9W6J9J8"/>
<dbReference type="GO" id="GO:0010041">
    <property type="term" value="P:response to iron(III) ion"/>
    <property type="evidence" value="ECO:0007669"/>
    <property type="project" value="TreeGrafter"/>
</dbReference>
<evidence type="ECO:0000256" key="2">
    <source>
        <dbReference type="ARBA" id="ARBA00022475"/>
    </source>
</evidence>
<keyword evidence="2" id="KW-1003">Cell membrane</keyword>
<keyword evidence="6 8" id="KW-1133">Transmembrane helix</keyword>
<feature type="transmembrane region" description="Helical" evidence="8">
    <location>
        <begin position="331"/>
        <end position="355"/>
    </location>
</feature>
<keyword evidence="7 8" id="KW-0472">Membrane</keyword>
<gene>
    <name evidence="9" type="ORF">GCM10017643_30230</name>
</gene>
<dbReference type="InterPro" id="IPR050297">
    <property type="entry name" value="LipidA_mod_glycosyltrf_83"/>
</dbReference>
<evidence type="ECO:0000256" key="8">
    <source>
        <dbReference type="SAM" id="Phobius"/>
    </source>
</evidence>
<keyword evidence="10" id="KW-1185">Reference proteome</keyword>
<dbReference type="PANTHER" id="PTHR33908">
    <property type="entry name" value="MANNOSYLTRANSFERASE YKCB-RELATED"/>
    <property type="match status" value="1"/>
</dbReference>
<feature type="transmembrane region" description="Helical" evidence="8">
    <location>
        <begin position="172"/>
        <end position="191"/>
    </location>
</feature>
<keyword evidence="3" id="KW-0328">Glycosyltransferase</keyword>
<keyword evidence="4 9" id="KW-0808">Transferase</keyword>
<reference evidence="9" key="1">
    <citation type="journal article" date="2014" name="Int. J. Syst. Evol. Microbiol.">
        <title>Complete genome sequence of Corynebacterium casei LMG S-19264T (=DSM 44701T), isolated from a smear-ripened cheese.</title>
        <authorList>
            <consortium name="US DOE Joint Genome Institute (JGI-PGF)"/>
            <person name="Walter F."/>
            <person name="Albersmeier A."/>
            <person name="Kalinowski J."/>
            <person name="Ruckert C."/>
        </authorList>
    </citation>
    <scope>NUCLEOTIDE SEQUENCE</scope>
    <source>
        <strain evidence="9">VKM B-2484</strain>
    </source>
</reference>
<feature type="transmembrane region" description="Helical" evidence="8">
    <location>
        <begin position="362"/>
        <end position="380"/>
    </location>
</feature>
<feature type="transmembrane region" description="Helical" evidence="8">
    <location>
        <begin position="280"/>
        <end position="297"/>
    </location>
</feature>
<accession>A0A9W6J9J8</accession>
<comment type="caution">
    <text evidence="9">The sequence shown here is derived from an EMBL/GenBank/DDBJ whole genome shotgun (WGS) entry which is preliminary data.</text>
</comment>
<feature type="transmembrane region" description="Helical" evidence="8">
    <location>
        <begin position="446"/>
        <end position="463"/>
    </location>
</feature>
<feature type="transmembrane region" description="Helical" evidence="8">
    <location>
        <begin position="386"/>
        <end position="407"/>
    </location>
</feature>
<feature type="transmembrane region" description="Helical" evidence="8">
    <location>
        <begin position="143"/>
        <end position="165"/>
    </location>
</feature>
<evidence type="ECO:0000256" key="1">
    <source>
        <dbReference type="ARBA" id="ARBA00004651"/>
    </source>
</evidence>
<organism evidence="9 10">
    <name type="scientific">Ancylobacter dichloromethanicus</name>
    <dbReference type="NCBI Taxonomy" id="518825"/>
    <lineage>
        <taxon>Bacteria</taxon>
        <taxon>Pseudomonadati</taxon>
        <taxon>Pseudomonadota</taxon>
        <taxon>Alphaproteobacteria</taxon>
        <taxon>Hyphomicrobiales</taxon>
        <taxon>Xanthobacteraceae</taxon>
        <taxon>Ancylobacter</taxon>
    </lineage>
</organism>
<dbReference type="EMBL" id="BSFJ01000019">
    <property type="protein sequence ID" value="GLK72907.1"/>
    <property type="molecule type" value="Genomic_DNA"/>
</dbReference>
<evidence type="ECO:0000256" key="4">
    <source>
        <dbReference type="ARBA" id="ARBA00022679"/>
    </source>
</evidence>
<comment type="subcellular location">
    <subcellularLocation>
        <location evidence="1">Cell membrane</location>
        <topology evidence="1">Multi-pass membrane protein</topology>
    </subcellularLocation>
</comment>
<feature type="transmembrane region" description="Helical" evidence="8">
    <location>
        <begin position="235"/>
        <end position="260"/>
    </location>
</feature>
<evidence type="ECO:0000256" key="3">
    <source>
        <dbReference type="ARBA" id="ARBA00022676"/>
    </source>
</evidence>
<proteinExistence type="predicted"/>
<dbReference type="Proteomes" id="UP001143370">
    <property type="component" value="Unassembled WGS sequence"/>
</dbReference>
<evidence type="ECO:0000313" key="9">
    <source>
        <dbReference type="EMBL" id="GLK72907.1"/>
    </source>
</evidence>
<dbReference type="GO" id="GO:0016763">
    <property type="term" value="F:pentosyltransferase activity"/>
    <property type="evidence" value="ECO:0007669"/>
    <property type="project" value="TreeGrafter"/>
</dbReference>
<evidence type="ECO:0000256" key="5">
    <source>
        <dbReference type="ARBA" id="ARBA00022692"/>
    </source>
</evidence>
<protein>
    <submittedName>
        <fullName evidence="9">Glycosyl transferase</fullName>
    </submittedName>
</protein>
<dbReference type="GO" id="GO:0009103">
    <property type="term" value="P:lipopolysaccharide biosynthetic process"/>
    <property type="evidence" value="ECO:0007669"/>
    <property type="project" value="TreeGrafter"/>
</dbReference>
<feature type="transmembrane region" description="Helical" evidence="8">
    <location>
        <begin position="60"/>
        <end position="79"/>
    </location>
</feature>
<feature type="transmembrane region" description="Helical" evidence="8">
    <location>
        <begin position="419"/>
        <end position="440"/>
    </location>
</feature>
<evidence type="ECO:0000313" key="10">
    <source>
        <dbReference type="Proteomes" id="UP001143370"/>
    </source>
</evidence>
<reference evidence="9" key="2">
    <citation type="submission" date="2023-01" db="EMBL/GenBank/DDBJ databases">
        <authorList>
            <person name="Sun Q."/>
            <person name="Evtushenko L."/>
        </authorList>
    </citation>
    <scope>NUCLEOTIDE SEQUENCE</scope>
    <source>
        <strain evidence="9">VKM B-2484</strain>
    </source>
</reference>
<keyword evidence="5 8" id="KW-0812">Transmembrane</keyword>
<evidence type="ECO:0000256" key="7">
    <source>
        <dbReference type="ARBA" id="ARBA00023136"/>
    </source>
</evidence>